<evidence type="ECO:0000313" key="6">
    <source>
        <dbReference type="EMBL" id="CCH49081.1"/>
    </source>
</evidence>
<keyword evidence="1" id="KW-0328">Glycosyltransferase</keyword>
<evidence type="ECO:0000313" key="7">
    <source>
        <dbReference type="Proteomes" id="UP000011724"/>
    </source>
</evidence>
<organism evidence="6 7">
    <name type="scientific">Pseudodesulfovibrio piezophilus (strain DSM 21447 / JCM 15486 / C1TLV30)</name>
    <name type="common">Desulfovibrio piezophilus</name>
    <dbReference type="NCBI Taxonomy" id="1322246"/>
    <lineage>
        <taxon>Bacteria</taxon>
        <taxon>Pseudomonadati</taxon>
        <taxon>Thermodesulfobacteriota</taxon>
        <taxon>Desulfovibrionia</taxon>
        <taxon>Desulfovibrionales</taxon>
        <taxon>Desulfovibrionaceae</taxon>
    </lineage>
</organism>
<proteinExistence type="inferred from homology"/>
<dbReference type="GO" id="GO:0005829">
    <property type="term" value="C:cytosol"/>
    <property type="evidence" value="ECO:0007669"/>
    <property type="project" value="TreeGrafter"/>
</dbReference>
<dbReference type="InterPro" id="IPR051199">
    <property type="entry name" value="LPS_LOS_Heptosyltrfase"/>
</dbReference>
<dbReference type="KEGG" id="dpi:BN4_11846"/>
<dbReference type="OrthoDB" id="9760688at2"/>
<dbReference type="PANTHER" id="PTHR30160">
    <property type="entry name" value="TETRAACYLDISACCHARIDE 4'-KINASE-RELATED"/>
    <property type="match status" value="1"/>
</dbReference>
<dbReference type="Pfam" id="PF01075">
    <property type="entry name" value="Glyco_transf_9"/>
    <property type="match status" value="1"/>
</dbReference>
<dbReference type="AlphaFoldDB" id="M1WK69"/>
<dbReference type="PANTHER" id="PTHR30160:SF1">
    <property type="entry name" value="LIPOPOLYSACCHARIDE 1,2-N-ACETYLGLUCOSAMINETRANSFERASE-RELATED"/>
    <property type="match status" value="1"/>
</dbReference>
<sequence length="354" mass="39581">MSEYTKIGVWQTAFLGDAVLTLPLLHALKTRYPKAEIHFFVRSGVESVFTAQPEITRVRPFAKRGAQKSLSSAVRYGWELGREGFDLWISAHKSFRSALISGATGINRRIGYDQPWFNTLAYTETVSRRFADLEEIERLFQLLKPLGIDAPAPKASLSISDETRQDAEQFWRAHCGNRPVLGLHPGSTWPTKCWPVEYFSEIVTRAARAGAQVLIFAGPDERDVAAQVQAGAEVEGSVNVLNLGGELTLPQLAAYLGKLNAYLTNDSGPMHLAWAQDTPLVALFGPTVRELGFFPRGDNSTVAEIPLECRPCGLHGPRRCPLNHHDCMRRLTPDMVWEMLRRKLFTEPFDQSVF</sequence>
<reference evidence="6 7" key="1">
    <citation type="journal article" date="2013" name="PLoS ONE">
        <title>The first genomic and proteomic characterization of a deep-sea sulfate reducer: insights into the piezophilic lifestyle of Desulfovibrio piezophilus.</title>
        <authorList>
            <person name="Pradel N."/>
            <person name="Ji B."/>
            <person name="Gimenez G."/>
            <person name="Talla E."/>
            <person name="Lenoble P."/>
            <person name="Garel M."/>
            <person name="Tamburini C."/>
            <person name="Fourquet P."/>
            <person name="Lebrun R."/>
            <person name="Bertin P."/>
            <person name="Denis Y."/>
            <person name="Pophillat M."/>
            <person name="Barbe V."/>
            <person name="Ollivier B."/>
            <person name="Dolla A."/>
        </authorList>
    </citation>
    <scope>NUCLEOTIDE SEQUENCE [LARGE SCALE GENOMIC DNA]</scope>
    <source>
        <strain evidence="7">DSM 10523 / SB164P1</strain>
    </source>
</reference>
<dbReference type="STRING" id="1322246.BN4_11846"/>
<dbReference type="BioCyc" id="DPIE1322246:BN4_RS09260-MONOMER"/>
<dbReference type="EC" id="2.4.99.24" evidence="4"/>
<dbReference type="eggNOG" id="COG0859">
    <property type="taxonomic scope" value="Bacteria"/>
</dbReference>
<comment type="similarity">
    <text evidence="3">Belongs to the glycosyltransferase 9 family.</text>
</comment>
<dbReference type="EMBL" id="FO203427">
    <property type="protein sequence ID" value="CCH49081.1"/>
    <property type="molecule type" value="Genomic_DNA"/>
</dbReference>
<dbReference type="HOGENOM" id="CLU_038371_3_0_7"/>
<evidence type="ECO:0000256" key="1">
    <source>
        <dbReference type="ARBA" id="ARBA00022676"/>
    </source>
</evidence>
<dbReference type="RefSeq" id="WP_015415125.1">
    <property type="nucleotide sequence ID" value="NC_020409.1"/>
</dbReference>
<dbReference type="CDD" id="cd03789">
    <property type="entry name" value="GT9_LPS_heptosyltransferase"/>
    <property type="match status" value="1"/>
</dbReference>
<comment type="catalytic activity">
    <reaction evidence="5">
        <text>an L-alpha-D-Hep-(1-&gt;5)-[alpha-Kdo-(2-&gt;4)]-alpha-Kdo-(2-&gt;6)-lipid A + ADP-L-glycero-beta-D-manno-heptose = an L-alpha-D-Hep-(1-&gt;3)-L-alpha-D-Hep-(1-&gt;5)-[alpha-Kdo-(2-&gt;4)]-alpha-Kdo-(2-&gt;6)-lipid A + ADP + H(+)</text>
        <dbReference type="Rhea" id="RHEA:74071"/>
        <dbReference type="ChEBI" id="CHEBI:15378"/>
        <dbReference type="ChEBI" id="CHEBI:61506"/>
        <dbReference type="ChEBI" id="CHEBI:193068"/>
        <dbReference type="ChEBI" id="CHEBI:193069"/>
        <dbReference type="ChEBI" id="CHEBI:456216"/>
        <dbReference type="EC" id="2.4.99.24"/>
    </reaction>
</comment>
<gene>
    <name evidence="6" type="ordered locus">BN4_11846</name>
</gene>
<dbReference type="InterPro" id="IPR002201">
    <property type="entry name" value="Glyco_trans_9"/>
</dbReference>
<dbReference type="Proteomes" id="UP000011724">
    <property type="component" value="Chromosome"/>
</dbReference>
<reference evidence="7" key="2">
    <citation type="journal article" date="2013" name="Stand. Genomic Sci.">
        <title>Complete genome sequence of Desulfocapsa sulfexigens, a marine deltaproteobacterium specialized in disproportionating inorganic sulfur compounds.</title>
        <authorList>
            <person name="Finster K.W."/>
            <person name="Kjeldsen K.U."/>
            <person name="Kube M."/>
            <person name="Reinhardt R."/>
            <person name="Mussmann M."/>
            <person name="Amann R."/>
            <person name="Schreiber L."/>
        </authorList>
    </citation>
    <scope>NUCLEOTIDE SEQUENCE [LARGE SCALE GENOMIC DNA]</scope>
    <source>
        <strain evidence="7">DSM 10523 / SB164P1</strain>
    </source>
</reference>
<keyword evidence="7" id="KW-1185">Reference proteome</keyword>
<evidence type="ECO:0000256" key="2">
    <source>
        <dbReference type="ARBA" id="ARBA00022679"/>
    </source>
</evidence>
<evidence type="ECO:0000256" key="4">
    <source>
        <dbReference type="ARBA" id="ARBA00044042"/>
    </source>
</evidence>
<protein>
    <recommendedName>
        <fullName evidence="4">lipopolysaccharide heptosyltransferase II</fullName>
        <ecNumber evidence="4">2.4.99.24</ecNumber>
    </recommendedName>
</protein>
<evidence type="ECO:0000256" key="5">
    <source>
        <dbReference type="ARBA" id="ARBA00047503"/>
    </source>
</evidence>
<keyword evidence="2 6" id="KW-0808">Transferase</keyword>
<dbReference type="NCBIfam" id="TIGR02195">
    <property type="entry name" value="heptsyl_trn_II"/>
    <property type="match status" value="1"/>
</dbReference>
<dbReference type="Gene3D" id="3.40.50.2000">
    <property type="entry name" value="Glycogen Phosphorylase B"/>
    <property type="match status" value="2"/>
</dbReference>
<dbReference type="InterPro" id="IPR011910">
    <property type="entry name" value="RfaF"/>
</dbReference>
<dbReference type="PATRIC" id="fig|879567.3.peg.1944"/>
<dbReference type="GO" id="GO:0008713">
    <property type="term" value="F:ADP-heptose-lipopolysaccharide heptosyltransferase activity"/>
    <property type="evidence" value="ECO:0007669"/>
    <property type="project" value="UniProtKB-EC"/>
</dbReference>
<name>M1WK69_PSEP2</name>
<dbReference type="SUPFAM" id="SSF53756">
    <property type="entry name" value="UDP-Glycosyltransferase/glycogen phosphorylase"/>
    <property type="match status" value="1"/>
</dbReference>
<accession>M1WK69</accession>
<evidence type="ECO:0000256" key="3">
    <source>
        <dbReference type="ARBA" id="ARBA00043995"/>
    </source>
</evidence>
<dbReference type="GO" id="GO:0009244">
    <property type="term" value="P:lipopolysaccharide core region biosynthetic process"/>
    <property type="evidence" value="ECO:0007669"/>
    <property type="project" value="TreeGrafter"/>
</dbReference>